<comment type="caution">
    <text evidence="4">The sequence shown here is derived from an EMBL/GenBank/DDBJ whole genome shotgun (WGS) entry which is preliminary data.</text>
</comment>
<accession>A0ABD0KYZ7</accession>
<feature type="non-terminal residue" evidence="4">
    <location>
        <position position="1"/>
    </location>
</feature>
<keyword evidence="5" id="KW-1185">Reference proteome</keyword>
<dbReference type="InterPro" id="IPR036872">
    <property type="entry name" value="CH_dom_sf"/>
</dbReference>
<dbReference type="InterPro" id="IPR003096">
    <property type="entry name" value="SM22_calponin"/>
</dbReference>
<dbReference type="Pfam" id="PF00402">
    <property type="entry name" value="Calponin"/>
    <property type="match status" value="1"/>
</dbReference>
<feature type="domain" description="Calponin-homology (CH)" evidence="3">
    <location>
        <begin position="63"/>
        <end position="177"/>
    </location>
</feature>
<dbReference type="InterPro" id="IPR050606">
    <property type="entry name" value="Calponin-like"/>
</dbReference>
<evidence type="ECO:0000256" key="2">
    <source>
        <dbReference type="RuleBase" id="RU361224"/>
    </source>
</evidence>
<dbReference type="PANTHER" id="PTHR47385:SF14">
    <property type="entry name" value="TRANSGELIN"/>
    <property type="match status" value="1"/>
</dbReference>
<evidence type="ECO:0000313" key="4">
    <source>
        <dbReference type="EMBL" id="KAK7492040.1"/>
    </source>
</evidence>
<dbReference type="PROSITE" id="PS51122">
    <property type="entry name" value="CALPONIN_2"/>
    <property type="match status" value="1"/>
</dbReference>
<dbReference type="Pfam" id="PF00307">
    <property type="entry name" value="CH"/>
    <property type="match status" value="1"/>
</dbReference>
<dbReference type="PANTHER" id="PTHR47385">
    <property type="entry name" value="CALPONIN"/>
    <property type="match status" value="1"/>
</dbReference>
<evidence type="ECO:0000256" key="1">
    <source>
        <dbReference type="ARBA" id="ARBA00009631"/>
    </source>
</evidence>
<dbReference type="PRINTS" id="PR00888">
    <property type="entry name" value="SM22CALPONIN"/>
</dbReference>
<dbReference type="InterPro" id="IPR001715">
    <property type="entry name" value="CH_dom"/>
</dbReference>
<gene>
    <name evidence="4" type="ORF">BaRGS_00016704</name>
</gene>
<dbReference type="Gene3D" id="1.10.418.10">
    <property type="entry name" value="Calponin-like domain"/>
    <property type="match status" value="1"/>
</dbReference>
<comment type="similarity">
    <text evidence="1 2">Belongs to the calponin family.</text>
</comment>
<dbReference type="SUPFAM" id="SSF47576">
    <property type="entry name" value="Calponin-homology domain, CH-domain"/>
    <property type="match status" value="1"/>
</dbReference>
<dbReference type="PROSITE" id="PS01052">
    <property type="entry name" value="CALPONIN_1"/>
    <property type="match status" value="1"/>
</dbReference>
<evidence type="ECO:0000259" key="3">
    <source>
        <dbReference type="PROSITE" id="PS50021"/>
    </source>
</evidence>
<proteinExistence type="inferred from homology"/>
<evidence type="ECO:0000313" key="5">
    <source>
        <dbReference type="Proteomes" id="UP001519460"/>
    </source>
</evidence>
<dbReference type="EMBL" id="JACVVK020000107">
    <property type="protein sequence ID" value="KAK7492040.1"/>
    <property type="molecule type" value="Genomic_DNA"/>
</dbReference>
<dbReference type="SMART" id="SM00033">
    <property type="entry name" value="CH"/>
    <property type="match status" value="1"/>
</dbReference>
<dbReference type="AlphaFoldDB" id="A0ABD0KYZ7"/>
<reference evidence="4 5" key="1">
    <citation type="journal article" date="2023" name="Sci. Data">
        <title>Genome assembly of the Korean intertidal mud-creeper Batillaria attramentaria.</title>
        <authorList>
            <person name="Patra A.K."/>
            <person name="Ho P.T."/>
            <person name="Jun S."/>
            <person name="Lee S.J."/>
            <person name="Kim Y."/>
            <person name="Won Y.J."/>
        </authorList>
    </citation>
    <scope>NUCLEOTIDE SEQUENCE [LARGE SCALE GENOMIC DNA]</scope>
    <source>
        <strain evidence="4">Wonlab-2016</strain>
    </source>
</reference>
<organism evidence="4 5">
    <name type="scientific">Batillaria attramentaria</name>
    <dbReference type="NCBI Taxonomy" id="370345"/>
    <lineage>
        <taxon>Eukaryota</taxon>
        <taxon>Metazoa</taxon>
        <taxon>Spiralia</taxon>
        <taxon>Lophotrochozoa</taxon>
        <taxon>Mollusca</taxon>
        <taxon>Gastropoda</taxon>
        <taxon>Caenogastropoda</taxon>
        <taxon>Sorbeoconcha</taxon>
        <taxon>Cerithioidea</taxon>
        <taxon>Batillariidae</taxon>
        <taxon>Batillaria</taxon>
    </lineage>
</organism>
<protein>
    <recommendedName>
        <fullName evidence="2">Transgelin</fullName>
    </recommendedName>
</protein>
<dbReference type="PROSITE" id="PS50021">
    <property type="entry name" value="CH"/>
    <property type="match status" value="1"/>
</dbReference>
<dbReference type="Proteomes" id="UP001519460">
    <property type="component" value="Unassembled WGS sequence"/>
</dbReference>
<name>A0ABD0KYZ7_9CAEN</name>
<dbReference type="InterPro" id="IPR000557">
    <property type="entry name" value="Calponin_repeat"/>
</dbReference>
<sequence>VLTQVKPPVVTECNGGVDWPSEGLIITPMSSNNPGLFAQRGPQAGPSGLQKPAVAPIAGKYDQEVAARCMQWVREATGEPVDTSGDMDKVYEDLKDGYVLCKLANAIKPGCIPAMKLNKRSKMAFQMMEMIELFNTKIKQPPLSIPEHSVFATADLYEKQNMVQVITCLESVARKCLSVDTPVKGFGPKEAEANRREFSEEQLAEGKSIIGLQMGSNKGATQAGQNFGKGRMIVD</sequence>